<dbReference type="AlphaFoldDB" id="A0A810L374"/>
<protein>
    <submittedName>
        <fullName evidence="2">Uncharacterized protein</fullName>
    </submittedName>
</protein>
<keyword evidence="1" id="KW-0472">Membrane</keyword>
<dbReference type="EMBL" id="AP023354">
    <property type="protein sequence ID" value="BCJ29904.1"/>
    <property type="molecule type" value="Genomic_DNA"/>
</dbReference>
<organism evidence="2 3">
    <name type="scientific">Actinocatenispora sera</name>
    <dbReference type="NCBI Taxonomy" id="390989"/>
    <lineage>
        <taxon>Bacteria</taxon>
        <taxon>Bacillati</taxon>
        <taxon>Actinomycetota</taxon>
        <taxon>Actinomycetes</taxon>
        <taxon>Micromonosporales</taxon>
        <taxon>Micromonosporaceae</taxon>
        <taxon>Actinocatenispora</taxon>
    </lineage>
</organism>
<evidence type="ECO:0000313" key="3">
    <source>
        <dbReference type="Proteomes" id="UP000680750"/>
    </source>
</evidence>
<reference evidence="2" key="1">
    <citation type="submission" date="2020-08" db="EMBL/GenBank/DDBJ databases">
        <title>Whole genome shotgun sequence of Actinocatenispora sera NBRC 101916.</title>
        <authorList>
            <person name="Komaki H."/>
            <person name="Tamura T."/>
        </authorList>
    </citation>
    <scope>NUCLEOTIDE SEQUENCE</scope>
    <source>
        <strain evidence="2">NBRC 101916</strain>
    </source>
</reference>
<feature type="transmembrane region" description="Helical" evidence="1">
    <location>
        <begin position="72"/>
        <end position="95"/>
    </location>
</feature>
<name>A0A810L374_9ACTN</name>
<keyword evidence="1" id="KW-1133">Transmembrane helix</keyword>
<feature type="transmembrane region" description="Helical" evidence="1">
    <location>
        <begin position="141"/>
        <end position="160"/>
    </location>
</feature>
<dbReference type="Proteomes" id="UP000680750">
    <property type="component" value="Chromosome"/>
</dbReference>
<evidence type="ECO:0000313" key="2">
    <source>
        <dbReference type="EMBL" id="BCJ29904.1"/>
    </source>
</evidence>
<accession>A0A810L374</accession>
<proteinExistence type="predicted"/>
<feature type="transmembrane region" description="Helical" evidence="1">
    <location>
        <begin position="104"/>
        <end position="121"/>
    </location>
</feature>
<evidence type="ECO:0000256" key="1">
    <source>
        <dbReference type="SAM" id="Phobius"/>
    </source>
</evidence>
<feature type="transmembrane region" description="Helical" evidence="1">
    <location>
        <begin position="24"/>
        <end position="46"/>
    </location>
</feature>
<gene>
    <name evidence="2" type="ORF">Asera_40120</name>
</gene>
<sequence>MGAGFRYRVRVSTSPWGVVRRPPIVLAALVAASVAGLAGLAMLVTYPVARSAIGTIVVGPGTHNPRLDLRDAAVITAVFGAVALVVAAASVWLLLRPRRNAKTWLVIGWVVSACGQLLGFAGGSGDNFQGVLPAFYPPLQYGTGLAIVVLAVLMIVLLALRPTTAYLDAATPATPGADEQVFDLKRVGPSSRAGGSARLVGRGRS</sequence>
<keyword evidence="1" id="KW-0812">Transmembrane</keyword>
<dbReference type="KEGG" id="aser:Asera_40120"/>
<keyword evidence="3" id="KW-1185">Reference proteome</keyword>